<dbReference type="OrthoDB" id="16820at2759"/>
<accession>A0A9P8UUQ8</accession>
<dbReference type="GeneID" id="70133612"/>
<dbReference type="GO" id="GO:0071949">
    <property type="term" value="F:FAD binding"/>
    <property type="evidence" value="ECO:0007669"/>
    <property type="project" value="InterPro"/>
</dbReference>
<evidence type="ECO:0000313" key="7">
    <source>
        <dbReference type="EMBL" id="KAH6658546.1"/>
    </source>
</evidence>
<dbReference type="SUPFAM" id="SSF51905">
    <property type="entry name" value="FAD/NAD(P)-binding domain"/>
    <property type="match status" value="1"/>
</dbReference>
<dbReference type="InterPro" id="IPR036188">
    <property type="entry name" value="FAD/NAD-bd_sf"/>
</dbReference>
<organism evidence="7 8">
    <name type="scientific">Truncatella angustata</name>
    <dbReference type="NCBI Taxonomy" id="152316"/>
    <lineage>
        <taxon>Eukaryota</taxon>
        <taxon>Fungi</taxon>
        <taxon>Dikarya</taxon>
        <taxon>Ascomycota</taxon>
        <taxon>Pezizomycotina</taxon>
        <taxon>Sordariomycetes</taxon>
        <taxon>Xylariomycetidae</taxon>
        <taxon>Amphisphaeriales</taxon>
        <taxon>Sporocadaceae</taxon>
        <taxon>Truncatella</taxon>
    </lineage>
</organism>
<dbReference type="RefSeq" id="XP_045962780.1">
    <property type="nucleotide sequence ID" value="XM_046104721.1"/>
</dbReference>
<comment type="pathway">
    <text evidence="1">Secondary metabolite biosynthesis.</text>
</comment>
<evidence type="ECO:0000256" key="5">
    <source>
        <dbReference type="ARBA" id="ARBA00023002"/>
    </source>
</evidence>
<dbReference type="AlphaFoldDB" id="A0A9P8UUQ8"/>
<keyword evidence="5" id="KW-0560">Oxidoreductase</keyword>
<keyword evidence="8" id="KW-1185">Reference proteome</keyword>
<reference evidence="7" key="1">
    <citation type="journal article" date="2021" name="Nat. Commun.">
        <title>Genetic determinants of endophytism in the Arabidopsis root mycobiome.</title>
        <authorList>
            <person name="Mesny F."/>
            <person name="Miyauchi S."/>
            <person name="Thiergart T."/>
            <person name="Pickel B."/>
            <person name="Atanasova L."/>
            <person name="Karlsson M."/>
            <person name="Huettel B."/>
            <person name="Barry K.W."/>
            <person name="Haridas S."/>
            <person name="Chen C."/>
            <person name="Bauer D."/>
            <person name="Andreopoulos W."/>
            <person name="Pangilinan J."/>
            <person name="LaButti K."/>
            <person name="Riley R."/>
            <person name="Lipzen A."/>
            <person name="Clum A."/>
            <person name="Drula E."/>
            <person name="Henrissat B."/>
            <person name="Kohler A."/>
            <person name="Grigoriev I.V."/>
            <person name="Martin F.M."/>
            <person name="Hacquard S."/>
        </authorList>
    </citation>
    <scope>NUCLEOTIDE SEQUENCE</scope>
    <source>
        <strain evidence="7">MPI-SDFR-AT-0073</strain>
    </source>
</reference>
<dbReference type="GO" id="GO:0016491">
    <property type="term" value="F:oxidoreductase activity"/>
    <property type="evidence" value="ECO:0007669"/>
    <property type="project" value="UniProtKB-KW"/>
</dbReference>
<dbReference type="GO" id="GO:0044550">
    <property type="term" value="P:secondary metabolite biosynthetic process"/>
    <property type="evidence" value="ECO:0007669"/>
    <property type="project" value="TreeGrafter"/>
</dbReference>
<dbReference type="EMBL" id="JAGPXC010000002">
    <property type="protein sequence ID" value="KAH6658546.1"/>
    <property type="molecule type" value="Genomic_DNA"/>
</dbReference>
<dbReference type="InterPro" id="IPR002938">
    <property type="entry name" value="FAD-bd"/>
</dbReference>
<evidence type="ECO:0000259" key="6">
    <source>
        <dbReference type="Pfam" id="PF01494"/>
    </source>
</evidence>
<dbReference type="InterPro" id="IPR051104">
    <property type="entry name" value="FAD_monoxygenase"/>
</dbReference>
<feature type="domain" description="FAD-binding" evidence="6">
    <location>
        <begin position="144"/>
        <end position="351"/>
    </location>
</feature>
<evidence type="ECO:0000313" key="8">
    <source>
        <dbReference type="Proteomes" id="UP000758603"/>
    </source>
</evidence>
<dbReference type="PANTHER" id="PTHR46720">
    <property type="entry name" value="HYDROXYLASE, PUTATIVE (AFU_ORTHOLOGUE AFUA_3G01460)-RELATED"/>
    <property type="match status" value="1"/>
</dbReference>
<keyword evidence="4" id="KW-0274">FAD</keyword>
<name>A0A9P8UUQ8_9PEZI</name>
<proteinExistence type="inferred from homology"/>
<dbReference type="Gene3D" id="3.50.50.60">
    <property type="entry name" value="FAD/NAD(P)-binding domain"/>
    <property type="match status" value="1"/>
</dbReference>
<evidence type="ECO:0000256" key="2">
    <source>
        <dbReference type="ARBA" id="ARBA00007992"/>
    </source>
</evidence>
<gene>
    <name evidence="7" type="ORF">BKA67DRAFT_591473</name>
</gene>
<comment type="similarity">
    <text evidence="2">Belongs to the paxM FAD-dependent monooxygenase family.</text>
</comment>
<evidence type="ECO:0000256" key="4">
    <source>
        <dbReference type="ARBA" id="ARBA00022827"/>
    </source>
</evidence>
<sequence>MGAGIAGCCLAIGLLQNPLLDVQVYEGYSTIRVRGSGLALHGNAIRAMDLISPEIKKTYFEKSHYMSNEEDIEMVTQFILASGEHAGTVVAELGRAKGRRTVHRAHFIQGLLDDAIPTDRAHFSKRVESIAECSGAGLVHVRFEDGSRETFDVVFGAEGVYSPTRRFIVGPGHPAANPVNHDQWRQFHVLVPMEEAKKVVPKESIETVRSFCTPVGFVNGIPVDLGRTYSIGCYQRDNKCRAEGAAFDAELWKGYMPEVDGLISFLEENHTEDWLLQDHDHAPTYYRGHVAMVGDAAHATYPHAGNGAAQAIEDCSILTGVFSRLTSAAEIGPALKAFDEVRRPRSQAVVDITRRFGRLYSQDPEEIDLDSMRSEMKEGGTYTNGVDMDAQGESNVTGLLLSKGGAQCDVWP</sequence>
<comment type="caution">
    <text evidence="7">The sequence shown here is derived from an EMBL/GenBank/DDBJ whole genome shotgun (WGS) entry which is preliminary data.</text>
</comment>
<dbReference type="Pfam" id="PF01494">
    <property type="entry name" value="FAD_binding_3"/>
    <property type="match status" value="1"/>
</dbReference>
<dbReference type="Proteomes" id="UP000758603">
    <property type="component" value="Unassembled WGS sequence"/>
</dbReference>
<evidence type="ECO:0000256" key="1">
    <source>
        <dbReference type="ARBA" id="ARBA00005179"/>
    </source>
</evidence>
<keyword evidence="3" id="KW-0285">Flavoprotein</keyword>
<dbReference type="PRINTS" id="PR00420">
    <property type="entry name" value="RNGMNOXGNASE"/>
</dbReference>
<protein>
    <recommendedName>
        <fullName evidence="6">FAD-binding domain-containing protein</fullName>
    </recommendedName>
</protein>
<evidence type="ECO:0000256" key="3">
    <source>
        <dbReference type="ARBA" id="ARBA00022630"/>
    </source>
</evidence>
<dbReference type="PANTHER" id="PTHR46720:SF3">
    <property type="entry name" value="FAD-BINDING DOMAIN-CONTAINING PROTEIN-RELATED"/>
    <property type="match status" value="1"/>
</dbReference>